<accession>A0A6M3LTX4</accession>
<dbReference type="EMBL" id="MT143953">
    <property type="protein sequence ID" value="QJH93178.1"/>
    <property type="molecule type" value="Genomic_DNA"/>
</dbReference>
<organism evidence="1">
    <name type="scientific">viral metagenome</name>
    <dbReference type="NCBI Taxonomy" id="1070528"/>
    <lineage>
        <taxon>unclassified sequences</taxon>
        <taxon>metagenomes</taxon>
        <taxon>organismal metagenomes</taxon>
    </lineage>
</organism>
<dbReference type="AlphaFoldDB" id="A0A6M3LTX4"/>
<sequence length="55" mass="6825">MFLLRYIPSPQNLLYYHHHRHQKKKRKKLADLEKEEYLANPPAYFMNKEHWSLDG</sequence>
<reference evidence="1" key="1">
    <citation type="submission" date="2020-03" db="EMBL/GenBank/DDBJ databases">
        <title>The deep terrestrial virosphere.</title>
        <authorList>
            <person name="Holmfeldt K."/>
            <person name="Nilsson E."/>
            <person name="Simone D."/>
            <person name="Lopez-Fernandez M."/>
            <person name="Wu X."/>
            <person name="de Brujin I."/>
            <person name="Lundin D."/>
            <person name="Andersson A."/>
            <person name="Bertilsson S."/>
            <person name="Dopson M."/>
        </authorList>
    </citation>
    <scope>NUCLEOTIDE SEQUENCE</scope>
    <source>
        <strain evidence="1">MM171A02078</strain>
        <strain evidence="2">MM171B03328</strain>
    </source>
</reference>
<evidence type="ECO:0000313" key="2">
    <source>
        <dbReference type="EMBL" id="QJH93178.1"/>
    </source>
</evidence>
<protein>
    <submittedName>
        <fullName evidence="1">Uncharacterized protein</fullName>
    </submittedName>
</protein>
<evidence type="ECO:0000313" key="1">
    <source>
        <dbReference type="EMBL" id="QJA98253.1"/>
    </source>
</evidence>
<dbReference type="EMBL" id="MT143565">
    <property type="protein sequence ID" value="QJA98253.1"/>
    <property type="molecule type" value="Genomic_DNA"/>
</dbReference>
<proteinExistence type="predicted"/>
<gene>
    <name evidence="1" type="ORF">MM171A02078_0012</name>
    <name evidence="2" type="ORF">MM171B03328_0005</name>
</gene>
<name>A0A6M3LTX4_9ZZZZ</name>